<dbReference type="AlphaFoldDB" id="A0A402BLC0"/>
<name>A0A402BLC0_9CHLR</name>
<comment type="caution">
    <text evidence="2">The sequence shown here is derived from an EMBL/GenBank/DDBJ whole genome shotgun (WGS) entry which is preliminary data.</text>
</comment>
<dbReference type="EMBL" id="BIFT01000003">
    <property type="protein sequence ID" value="GCE32144.1"/>
    <property type="molecule type" value="Genomic_DNA"/>
</dbReference>
<feature type="compositionally biased region" description="Gly residues" evidence="1">
    <location>
        <begin position="1"/>
        <end position="25"/>
    </location>
</feature>
<evidence type="ECO:0000313" key="3">
    <source>
        <dbReference type="Proteomes" id="UP000287171"/>
    </source>
</evidence>
<protein>
    <recommendedName>
        <fullName evidence="4">SMP domain-containing protein</fullName>
    </recommendedName>
</protein>
<evidence type="ECO:0000313" key="2">
    <source>
        <dbReference type="EMBL" id="GCE32144.1"/>
    </source>
</evidence>
<dbReference type="OrthoDB" id="4571874at2"/>
<feature type="region of interest" description="Disordered" evidence="1">
    <location>
        <begin position="1"/>
        <end position="75"/>
    </location>
</feature>
<dbReference type="Proteomes" id="UP000287171">
    <property type="component" value="Unassembled WGS sequence"/>
</dbReference>
<evidence type="ECO:0008006" key="4">
    <source>
        <dbReference type="Google" id="ProtNLM"/>
    </source>
</evidence>
<gene>
    <name evidence="2" type="ORF">KDA_76280</name>
</gene>
<evidence type="ECO:0000256" key="1">
    <source>
        <dbReference type="SAM" id="MobiDB-lite"/>
    </source>
</evidence>
<sequence>MAKGSGGSGKGGSNGGKGSGSGKSGGSSMSKEDASRIQSAADRHPDSDTAKSGFDERAQSAADRAENEQHSQADK</sequence>
<accession>A0A402BLC0</accession>
<proteinExistence type="predicted"/>
<organism evidence="2 3">
    <name type="scientific">Dictyobacter alpinus</name>
    <dbReference type="NCBI Taxonomy" id="2014873"/>
    <lineage>
        <taxon>Bacteria</taxon>
        <taxon>Bacillati</taxon>
        <taxon>Chloroflexota</taxon>
        <taxon>Ktedonobacteria</taxon>
        <taxon>Ktedonobacterales</taxon>
        <taxon>Dictyobacteraceae</taxon>
        <taxon>Dictyobacter</taxon>
    </lineage>
</organism>
<dbReference type="RefSeq" id="WP_126632140.1">
    <property type="nucleotide sequence ID" value="NZ_BIFT01000003.1"/>
</dbReference>
<reference evidence="3" key="1">
    <citation type="submission" date="2018-12" db="EMBL/GenBank/DDBJ databases">
        <title>Tengunoibacter tsumagoiensis gen. nov., sp. nov., Dictyobacter kobayashii sp. nov., D. alpinus sp. nov., and D. joshuensis sp. nov. and description of Dictyobacteraceae fam. nov. within the order Ktedonobacterales isolated from Tengu-no-mugimeshi.</title>
        <authorList>
            <person name="Wang C.M."/>
            <person name="Zheng Y."/>
            <person name="Sakai Y."/>
            <person name="Toyoda A."/>
            <person name="Minakuchi Y."/>
            <person name="Abe K."/>
            <person name="Yokota A."/>
            <person name="Yabe S."/>
        </authorList>
    </citation>
    <scope>NUCLEOTIDE SEQUENCE [LARGE SCALE GENOMIC DNA]</scope>
    <source>
        <strain evidence="3">Uno16</strain>
    </source>
</reference>
<feature type="compositionally biased region" description="Basic and acidic residues" evidence="1">
    <location>
        <begin position="30"/>
        <end position="75"/>
    </location>
</feature>
<keyword evidence="3" id="KW-1185">Reference proteome</keyword>